<gene>
    <name evidence="4" type="ORF">ACZ11_21565</name>
</gene>
<dbReference type="GO" id="GO:0030420">
    <property type="term" value="P:establishment of competence for transformation"/>
    <property type="evidence" value="ECO:0007669"/>
    <property type="project" value="UniProtKB-KW"/>
</dbReference>
<reference evidence="5" key="1">
    <citation type="submission" date="2015-07" db="EMBL/GenBank/DDBJ databases">
        <authorList>
            <consortium name="Consortium for Microbial Forensics and Genomics (microFORGE)"/>
            <person name="Knight B.M."/>
            <person name="Roberts D.P."/>
            <person name="Lin D."/>
            <person name="Hari K."/>
            <person name="Fletcher J."/>
            <person name="Melcher U."/>
            <person name="Blagden T."/>
            <person name="Winegar R.A."/>
        </authorList>
    </citation>
    <scope>NUCLEOTIDE SEQUENCE [LARGE SCALE GENOMIC DNA]</scope>
    <source>
        <strain evidence="5">DSM 23493</strain>
    </source>
</reference>
<keyword evidence="3" id="KW-1133">Transmembrane helix</keyword>
<name>A0A0K9F632_9BACI</name>
<feature type="transmembrane region" description="Helical" evidence="3">
    <location>
        <begin position="12"/>
        <end position="33"/>
    </location>
</feature>
<dbReference type="AlphaFoldDB" id="A0A0K9F632"/>
<dbReference type="InterPro" id="IPR012902">
    <property type="entry name" value="N_methyl_site"/>
</dbReference>
<accession>A0A0K9F632</accession>
<evidence type="ECO:0000313" key="5">
    <source>
        <dbReference type="Proteomes" id="UP000037326"/>
    </source>
</evidence>
<evidence type="ECO:0000256" key="2">
    <source>
        <dbReference type="ARBA" id="ARBA00023287"/>
    </source>
</evidence>
<keyword evidence="2" id="KW-0178">Competence</keyword>
<dbReference type="EMBL" id="LFXJ01000010">
    <property type="protein sequence ID" value="KMY29677.1"/>
    <property type="molecule type" value="Genomic_DNA"/>
</dbReference>
<dbReference type="PATRIC" id="fig|582475.4.peg.3419"/>
<evidence type="ECO:0008006" key="6">
    <source>
        <dbReference type="Google" id="ProtNLM"/>
    </source>
</evidence>
<dbReference type="PROSITE" id="PS00409">
    <property type="entry name" value="PROKAR_NTER_METHYL"/>
    <property type="match status" value="1"/>
</dbReference>
<dbReference type="RefSeq" id="WP_049668578.1">
    <property type="nucleotide sequence ID" value="NZ_LFXJ01000010.1"/>
</dbReference>
<dbReference type="OrthoDB" id="2739788at2"/>
<evidence type="ECO:0000256" key="3">
    <source>
        <dbReference type="SAM" id="Phobius"/>
    </source>
</evidence>
<sequence length="148" mass="16973">MSKFHNERGVTLLEVLAVTIIATIVSIVLMSILTNSKITNDKQMISTIQLSDTTYILKVVTKDTRKSTKILMKALDEYTEYILINNQNNQKYTYVYHRKNQTITRNDEMIAANVLDFNIEDKRSHIIIDITTPNSKSFSSTIYFRGGS</sequence>
<keyword evidence="3" id="KW-0472">Membrane</keyword>
<protein>
    <recommendedName>
        <fullName evidence="6">Prepilin-type N-terminal cleavage/methylation domain-containing protein</fullName>
    </recommendedName>
</protein>
<dbReference type="GeneID" id="96600800"/>
<proteinExistence type="predicted"/>
<evidence type="ECO:0000313" key="4">
    <source>
        <dbReference type="EMBL" id="KMY29677.1"/>
    </source>
</evidence>
<dbReference type="GO" id="GO:0009986">
    <property type="term" value="C:cell surface"/>
    <property type="evidence" value="ECO:0007669"/>
    <property type="project" value="UniProtKB-SubCell"/>
</dbReference>
<organism evidence="4 5">
    <name type="scientific">Lysinibacillus xylanilyticus</name>
    <dbReference type="NCBI Taxonomy" id="582475"/>
    <lineage>
        <taxon>Bacteria</taxon>
        <taxon>Bacillati</taxon>
        <taxon>Bacillota</taxon>
        <taxon>Bacilli</taxon>
        <taxon>Bacillales</taxon>
        <taxon>Bacillaceae</taxon>
        <taxon>Lysinibacillus</taxon>
    </lineage>
</organism>
<keyword evidence="3" id="KW-0812">Transmembrane</keyword>
<comment type="subcellular location">
    <subcellularLocation>
        <location evidence="1">Cell surface</location>
    </subcellularLocation>
</comment>
<dbReference type="Proteomes" id="UP000037326">
    <property type="component" value="Unassembled WGS sequence"/>
</dbReference>
<comment type="caution">
    <text evidence="4">The sequence shown here is derived from an EMBL/GenBank/DDBJ whole genome shotgun (WGS) entry which is preliminary data.</text>
</comment>
<evidence type="ECO:0000256" key="1">
    <source>
        <dbReference type="ARBA" id="ARBA00004241"/>
    </source>
</evidence>